<keyword evidence="2" id="KW-0812">Transmembrane</keyword>
<keyword evidence="4" id="KW-1185">Reference proteome</keyword>
<dbReference type="Proteomes" id="UP000887540">
    <property type="component" value="Unplaced"/>
</dbReference>
<keyword evidence="2" id="KW-0472">Membrane</keyword>
<sequence>MDEERSIAASNYNYEEGKLVASIKWLITKIYENKGIPDKLHNPFHRTDDDVLQLTSTILTVLTNGSLYVQAAAKILHDNSLLTQSHGAVIRALSSVDVEVRDSDGTFVTESMLSTVDPFRTNAHLAMLDALMTTHVKSIVSIERVVQVVSEYTSVDKREEPLDFLDALLFWINKICLLVRDDVERHDVPLKGADNCDATIPEMEDLYEDLCDGTCICALMAFYRPNELNLQDISFSDPISIQDCRYNLSLLKNSLDCLPWNPFHFEIDDILYLHESLQPNVNAFLADLFQFFEPIPIQSPVQATSPVQRRFVPIEAIPDLRASNLASRPTHPPRMRNTVGLSQRDRTMSVASGDSHLTSMSGDSLRYNSQRPTTLPANVNIMNFRQLQQANNGTNDPADLHTIAEPSNMASVRLALQERRREYDRKRCIESSMNEEERQKAGKDAFFKLMSKNMENTTNQHAQSAEPTKSNDSPYSTREEQLSAQVQNLQPVAPSVRVASSAFCYLVILFFFYFYYYFFHVFFFYYFYYYDFFFYYFYFFFYYFFYYYF</sequence>
<evidence type="ECO:0000313" key="4">
    <source>
        <dbReference type="Proteomes" id="UP000887540"/>
    </source>
</evidence>
<dbReference type="Pfam" id="PF25532">
    <property type="entry name" value="CH_CAMSAP2_N"/>
    <property type="match status" value="1"/>
</dbReference>
<dbReference type="AlphaFoldDB" id="A0A914BWG0"/>
<name>A0A914BWG0_9BILA</name>
<dbReference type="WBParaSite" id="ACRNAN_Path_1161.g4483.t2">
    <property type="protein sequence ID" value="ACRNAN_Path_1161.g4483.t2"/>
    <property type="gene ID" value="ACRNAN_Path_1161.g4483"/>
</dbReference>
<evidence type="ECO:0000256" key="1">
    <source>
        <dbReference type="SAM" id="MobiDB-lite"/>
    </source>
</evidence>
<dbReference type="InterPro" id="IPR001715">
    <property type="entry name" value="CH_dom"/>
</dbReference>
<proteinExistence type="predicted"/>
<dbReference type="SUPFAM" id="SSF47576">
    <property type="entry name" value="Calponin-homology domain, CH-domain"/>
    <property type="match status" value="1"/>
</dbReference>
<dbReference type="PANTHER" id="PTHR21595:SF0">
    <property type="entry name" value="PATRONIN"/>
    <property type="match status" value="1"/>
</dbReference>
<feature type="transmembrane region" description="Helical" evidence="2">
    <location>
        <begin position="526"/>
        <end position="548"/>
    </location>
</feature>
<dbReference type="GO" id="GO:0031122">
    <property type="term" value="P:cytoplasmic microtubule organization"/>
    <property type="evidence" value="ECO:0007669"/>
    <property type="project" value="TreeGrafter"/>
</dbReference>
<feature type="region of interest" description="Disordered" evidence="1">
    <location>
        <begin position="458"/>
        <end position="477"/>
    </location>
</feature>
<dbReference type="Pfam" id="PF11971">
    <property type="entry name" value="CAMSAP_CH"/>
    <property type="match status" value="1"/>
</dbReference>
<dbReference type="InterPro" id="IPR058042">
    <property type="entry name" value="CAMSAP_N"/>
</dbReference>
<feature type="transmembrane region" description="Helical" evidence="2">
    <location>
        <begin position="498"/>
        <end position="519"/>
    </location>
</feature>
<evidence type="ECO:0000256" key="2">
    <source>
        <dbReference type="SAM" id="Phobius"/>
    </source>
</evidence>
<dbReference type="InterPro" id="IPR032940">
    <property type="entry name" value="CAMSAP"/>
</dbReference>
<organism evidence="4 5">
    <name type="scientific">Acrobeloides nanus</name>
    <dbReference type="NCBI Taxonomy" id="290746"/>
    <lineage>
        <taxon>Eukaryota</taxon>
        <taxon>Metazoa</taxon>
        <taxon>Ecdysozoa</taxon>
        <taxon>Nematoda</taxon>
        <taxon>Chromadorea</taxon>
        <taxon>Rhabditida</taxon>
        <taxon>Tylenchina</taxon>
        <taxon>Cephalobomorpha</taxon>
        <taxon>Cephaloboidea</taxon>
        <taxon>Cephalobidae</taxon>
        <taxon>Acrobeloides</taxon>
    </lineage>
</organism>
<dbReference type="PROSITE" id="PS50021">
    <property type="entry name" value="CH"/>
    <property type="match status" value="1"/>
</dbReference>
<accession>A0A914BWG0</accession>
<protein>
    <submittedName>
        <fullName evidence="5">Calponin-homology (CH) domain-containing protein</fullName>
    </submittedName>
</protein>
<dbReference type="PANTHER" id="PTHR21595">
    <property type="entry name" value="PATRONIN"/>
    <property type="match status" value="1"/>
</dbReference>
<reference evidence="5" key="1">
    <citation type="submission" date="2022-11" db="UniProtKB">
        <authorList>
            <consortium name="WormBaseParasite"/>
        </authorList>
    </citation>
    <scope>IDENTIFICATION</scope>
</reference>
<evidence type="ECO:0000259" key="3">
    <source>
        <dbReference type="PROSITE" id="PS50021"/>
    </source>
</evidence>
<dbReference type="GO" id="GO:0036449">
    <property type="term" value="C:microtubule minus-end"/>
    <property type="evidence" value="ECO:0007669"/>
    <property type="project" value="TreeGrafter"/>
</dbReference>
<dbReference type="GO" id="GO:0051011">
    <property type="term" value="F:microtubule minus-end binding"/>
    <property type="evidence" value="ECO:0007669"/>
    <property type="project" value="TreeGrafter"/>
</dbReference>
<feature type="domain" description="Calponin-homology (CH)" evidence="3">
    <location>
        <begin position="162"/>
        <end position="293"/>
    </location>
</feature>
<dbReference type="InterPro" id="IPR022613">
    <property type="entry name" value="CH_CAMSAP_2"/>
</dbReference>
<dbReference type="InterPro" id="IPR036872">
    <property type="entry name" value="CH_dom_sf"/>
</dbReference>
<evidence type="ECO:0000313" key="5">
    <source>
        <dbReference type="WBParaSite" id="ACRNAN_Path_1161.g4483.t2"/>
    </source>
</evidence>
<keyword evidence="2" id="KW-1133">Transmembrane helix</keyword>
<dbReference type="GO" id="GO:0005516">
    <property type="term" value="F:calmodulin binding"/>
    <property type="evidence" value="ECO:0007669"/>
    <property type="project" value="InterPro"/>
</dbReference>
<dbReference type="GO" id="GO:0007026">
    <property type="term" value="P:negative regulation of microtubule depolymerization"/>
    <property type="evidence" value="ECO:0007669"/>
    <property type="project" value="TreeGrafter"/>
</dbReference>